<feature type="transmembrane region" description="Helical" evidence="5">
    <location>
        <begin position="366"/>
        <end position="388"/>
    </location>
</feature>
<evidence type="ECO:0000256" key="1">
    <source>
        <dbReference type="ARBA" id="ARBA00004141"/>
    </source>
</evidence>
<proteinExistence type="predicted"/>
<organism evidence="7 8">
    <name type="scientific">Dongia rigui</name>
    <dbReference type="NCBI Taxonomy" id="940149"/>
    <lineage>
        <taxon>Bacteria</taxon>
        <taxon>Pseudomonadati</taxon>
        <taxon>Pseudomonadota</taxon>
        <taxon>Alphaproteobacteria</taxon>
        <taxon>Rhodospirillales</taxon>
        <taxon>Dongiaceae</taxon>
        <taxon>Dongia</taxon>
    </lineage>
</organism>
<protein>
    <submittedName>
        <fullName evidence="7">MFS transporter</fullName>
    </submittedName>
</protein>
<feature type="transmembrane region" description="Helical" evidence="5">
    <location>
        <begin position="233"/>
        <end position="253"/>
    </location>
</feature>
<dbReference type="RefSeq" id="WP_320501142.1">
    <property type="nucleotide sequence ID" value="NZ_JAXCLX010000002.1"/>
</dbReference>
<feature type="transmembrane region" description="Helical" evidence="5">
    <location>
        <begin position="409"/>
        <end position="427"/>
    </location>
</feature>
<feature type="transmembrane region" description="Helical" evidence="5">
    <location>
        <begin position="335"/>
        <end position="360"/>
    </location>
</feature>
<gene>
    <name evidence="7" type="ORF">SMD31_12065</name>
</gene>
<evidence type="ECO:0000256" key="2">
    <source>
        <dbReference type="ARBA" id="ARBA00022692"/>
    </source>
</evidence>
<dbReference type="PROSITE" id="PS50850">
    <property type="entry name" value="MFS"/>
    <property type="match status" value="1"/>
</dbReference>
<dbReference type="PANTHER" id="PTHR23501:SF154">
    <property type="entry name" value="MULTIDRUG-EFFLUX TRANSPORTER RV1634-RELATED"/>
    <property type="match status" value="1"/>
</dbReference>
<feature type="domain" description="Major facilitator superfamily (MFS) profile" evidence="6">
    <location>
        <begin position="23"/>
        <end position="466"/>
    </location>
</feature>
<dbReference type="InterPro" id="IPR020846">
    <property type="entry name" value="MFS_dom"/>
</dbReference>
<dbReference type="InterPro" id="IPR036259">
    <property type="entry name" value="MFS_trans_sf"/>
</dbReference>
<dbReference type="InterPro" id="IPR011701">
    <property type="entry name" value="MFS"/>
</dbReference>
<feature type="transmembrane region" description="Helical" evidence="5">
    <location>
        <begin position="177"/>
        <end position="198"/>
    </location>
</feature>
<feature type="transmembrane region" description="Helical" evidence="5">
    <location>
        <begin position="146"/>
        <end position="171"/>
    </location>
</feature>
<evidence type="ECO:0000313" key="8">
    <source>
        <dbReference type="Proteomes" id="UP001271769"/>
    </source>
</evidence>
<dbReference type="Proteomes" id="UP001271769">
    <property type="component" value="Unassembled WGS sequence"/>
</dbReference>
<dbReference type="PANTHER" id="PTHR23501">
    <property type="entry name" value="MAJOR FACILITATOR SUPERFAMILY"/>
    <property type="match status" value="1"/>
</dbReference>
<comment type="caution">
    <text evidence="7">The sequence shown here is derived from an EMBL/GenBank/DDBJ whole genome shotgun (WGS) entry which is preliminary data.</text>
</comment>
<sequence>MTSPDSTAPATWRSLFSHGLGLYVIMLNLGIGLHAVDVFVVSTVMPDVVRDLGGAHFYAWSTMLYMVASIIGAAATAPLRLRFGGRRAYCAGAILFLIGSVSCATAPNMELFIIARFVQGFGGGIVLSRSMAMVGELFPEHLKKPILALISSTWGVAALIGPALGGSFAAFHFWRGAFWFNLPFVLLFLGVALTRLPADKTQKGEIPQFPFGRLALLVAGVMSIGIASEGANLAERVGLIVLALVLVFVTFTLDRRGLNRIFPSQPLSWRTTTGTGYWVMFLASMTHTVIGVFLPLALQELHGQTPIAAGYMMAILAIGWTAASVFTAKWQGAKAFTAMVCGLAFCVIGLVSLALGVVVLPPLAIAAFNGLVGIGLGSSNLHVVAATMRHAAKGEESITASSIPTMRSLGIAFGAAAAGAIANAAGLTDALAPADVAHAVTWVLSVGALAPMLGLVFVWRFIALVKRQAI</sequence>
<dbReference type="EMBL" id="JAXCLX010000002">
    <property type="protein sequence ID" value="MDY0872668.1"/>
    <property type="molecule type" value="Genomic_DNA"/>
</dbReference>
<accession>A0ABU5DZP7</accession>
<reference evidence="7 8" key="1">
    <citation type="journal article" date="2013" name="Antonie Van Leeuwenhoek">
        <title>Dongia rigui sp. nov., isolated from freshwater of a large wetland in Korea.</title>
        <authorList>
            <person name="Baik K.S."/>
            <person name="Hwang Y.M."/>
            <person name="Choi J.S."/>
            <person name="Kwon J."/>
            <person name="Seong C.N."/>
        </authorList>
    </citation>
    <scope>NUCLEOTIDE SEQUENCE [LARGE SCALE GENOMIC DNA]</scope>
    <source>
        <strain evidence="7 8">04SU4-P</strain>
    </source>
</reference>
<feature type="transmembrane region" description="Helical" evidence="5">
    <location>
        <begin position="20"/>
        <end position="45"/>
    </location>
</feature>
<evidence type="ECO:0000256" key="3">
    <source>
        <dbReference type="ARBA" id="ARBA00022989"/>
    </source>
</evidence>
<comment type="subcellular location">
    <subcellularLocation>
        <location evidence="1">Membrane</location>
        <topology evidence="1">Multi-pass membrane protein</topology>
    </subcellularLocation>
</comment>
<feature type="transmembrane region" description="Helical" evidence="5">
    <location>
        <begin position="308"/>
        <end position="328"/>
    </location>
</feature>
<evidence type="ECO:0000256" key="4">
    <source>
        <dbReference type="ARBA" id="ARBA00023136"/>
    </source>
</evidence>
<dbReference type="SUPFAM" id="SSF103473">
    <property type="entry name" value="MFS general substrate transporter"/>
    <property type="match status" value="1"/>
</dbReference>
<dbReference type="Gene3D" id="1.20.1250.20">
    <property type="entry name" value="MFS general substrate transporter like domains"/>
    <property type="match status" value="1"/>
</dbReference>
<feature type="transmembrane region" description="Helical" evidence="5">
    <location>
        <begin position="113"/>
        <end position="134"/>
    </location>
</feature>
<evidence type="ECO:0000259" key="6">
    <source>
        <dbReference type="PROSITE" id="PS50850"/>
    </source>
</evidence>
<dbReference type="Pfam" id="PF07690">
    <property type="entry name" value="MFS_1"/>
    <property type="match status" value="1"/>
</dbReference>
<evidence type="ECO:0000313" key="7">
    <source>
        <dbReference type="EMBL" id="MDY0872668.1"/>
    </source>
</evidence>
<keyword evidence="8" id="KW-1185">Reference proteome</keyword>
<feature type="transmembrane region" description="Helical" evidence="5">
    <location>
        <begin position="210"/>
        <end position="227"/>
    </location>
</feature>
<evidence type="ECO:0000256" key="5">
    <source>
        <dbReference type="SAM" id="Phobius"/>
    </source>
</evidence>
<dbReference type="Gene3D" id="1.20.1720.10">
    <property type="entry name" value="Multidrug resistance protein D"/>
    <property type="match status" value="1"/>
</dbReference>
<feature type="transmembrane region" description="Helical" evidence="5">
    <location>
        <begin position="57"/>
        <end position="76"/>
    </location>
</feature>
<keyword evidence="4 5" id="KW-0472">Membrane</keyword>
<feature type="transmembrane region" description="Helical" evidence="5">
    <location>
        <begin position="88"/>
        <end position="107"/>
    </location>
</feature>
<name>A0ABU5DZP7_9PROT</name>
<keyword evidence="3 5" id="KW-1133">Transmembrane helix</keyword>
<feature type="transmembrane region" description="Helical" evidence="5">
    <location>
        <begin position="439"/>
        <end position="462"/>
    </location>
</feature>
<keyword evidence="2 5" id="KW-0812">Transmembrane</keyword>
<feature type="transmembrane region" description="Helical" evidence="5">
    <location>
        <begin position="274"/>
        <end position="296"/>
    </location>
</feature>